<organism evidence="2 3">
    <name type="scientific">Sphingobacterium kitahiroshimense</name>
    <dbReference type="NCBI Taxonomy" id="470446"/>
    <lineage>
        <taxon>Bacteria</taxon>
        <taxon>Pseudomonadati</taxon>
        <taxon>Bacteroidota</taxon>
        <taxon>Sphingobacteriia</taxon>
        <taxon>Sphingobacteriales</taxon>
        <taxon>Sphingobacteriaceae</taxon>
        <taxon>Sphingobacterium</taxon>
    </lineage>
</organism>
<dbReference type="Gene3D" id="3.40.1660.10">
    <property type="entry name" value="EreA-like (biosynthetic domain)"/>
    <property type="match status" value="1"/>
</dbReference>
<dbReference type="EMBL" id="JBDJNQ010000016">
    <property type="protein sequence ID" value="MEN5380380.1"/>
    <property type="molecule type" value="Genomic_DNA"/>
</dbReference>
<keyword evidence="1" id="KW-0732">Signal</keyword>
<feature type="signal peptide" evidence="1">
    <location>
        <begin position="1"/>
        <end position="22"/>
    </location>
</feature>
<dbReference type="Gene3D" id="3.30.1870.10">
    <property type="entry name" value="EreA-like, domain 2"/>
    <property type="match status" value="1"/>
</dbReference>
<sequence length="597" mass="68356">MQPLQKLTLLLLLSCCTPIVSAQTYLNLDFETMSGNQIRRWTIRNNAAVYTIDSVEKVSGNYSYKISKINPNEKRDAFFVNILPPELVKGKNIILKGRIKTEIKKKAEAGLFLVAYDKTGKPIQHDEMTGKRIDHTSSWQEVCISAKIDSNAAIVSIGGACYGGELTAWFDNFELFIDGKKYLSPVPRTAALSKNELAVLKKYCYPLKSFDPNIETYTDLSILKQLTKDARIISLGESSHGSSEIFKMKHRIIKYLAQQEKFNILAFEANMPESAEVNKAILKKQFDQINLIEKLHLWPWHTAEVRNLLNWVQDYNQGQPKIEFAGFDMQNYNQAMETLKQALKSNVDIQKDLYEFEYFLSTIAYQYVYEKGKVSLTDEQIHRIAELNTSLKTMIQKSNSNATDKDWLIQNLRIIEQYLDQKIGVGNREEKRDRHMAENMLWLSAHRPDSKIIAWAHNGHVSKSHINLDKSFLDSPRGMGSYIADVIPCKSLAIGFTFYEGSYTAMDPNDIKPFPAETAFLGTYEHFLNQMDEPIFILDLKKIKADKPVELDWLLSTLPFRTIGGNKQTVEFRDTNIADAFDYLIFIKTSTNSHLLD</sequence>
<dbReference type="PANTHER" id="PTHR31299">
    <property type="entry name" value="ESTERASE, PUTATIVE (AFU_ORTHOLOGUE AFUA_1G05850)-RELATED"/>
    <property type="match status" value="1"/>
</dbReference>
<dbReference type="InterPro" id="IPR007815">
    <property type="entry name" value="Emycin_Estase"/>
</dbReference>
<dbReference type="CDD" id="cd14728">
    <property type="entry name" value="Ere-like"/>
    <property type="match status" value="1"/>
</dbReference>
<gene>
    <name evidence="2" type="ORF">ABE541_24155</name>
</gene>
<evidence type="ECO:0000313" key="2">
    <source>
        <dbReference type="EMBL" id="MEN5380380.1"/>
    </source>
</evidence>
<feature type="chain" id="PRO_5047025185" evidence="1">
    <location>
        <begin position="23"/>
        <end position="597"/>
    </location>
</feature>
<accession>A0ABV0C0M5</accession>
<dbReference type="InterPro" id="IPR052036">
    <property type="entry name" value="Hydrolase/PRTase-associated"/>
</dbReference>
<protein>
    <submittedName>
        <fullName evidence="2">Erythromycin esterase family protein</fullName>
    </submittedName>
</protein>
<proteinExistence type="predicted"/>
<evidence type="ECO:0000256" key="1">
    <source>
        <dbReference type="SAM" id="SignalP"/>
    </source>
</evidence>
<evidence type="ECO:0000313" key="3">
    <source>
        <dbReference type="Proteomes" id="UP001409291"/>
    </source>
</evidence>
<comment type="caution">
    <text evidence="2">The sequence shown here is derived from an EMBL/GenBank/DDBJ whole genome shotgun (WGS) entry which is preliminary data.</text>
</comment>
<reference evidence="2 3" key="1">
    <citation type="submission" date="2024-04" db="EMBL/GenBank/DDBJ databases">
        <title>WGS of bacteria from Torrens River.</title>
        <authorList>
            <person name="Wyrsch E.R."/>
            <person name="Drigo B."/>
        </authorList>
    </citation>
    <scope>NUCLEOTIDE SEQUENCE [LARGE SCALE GENOMIC DNA]</scope>
    <source>
        <strain evidence="2 3">TWI391</strain>
    </source>
</reference>
<dbReference type="Gene3D" id="2.60.120.260">
    <property type="entry name" value="Galactose-binding domain-like"/>
    <property type="match status" value="1"/>
</dbReference>
<keyword evidence="3" id="KW-1185">Reference proteome</keyword>
<name>A0ABV0C0M5_9SPHI</name>
<dbReference type="PANTHER" id="PTHR31299:SF0">
    <property type="entry name" value="ESTERASE, PUTATIVE (AFU_ORTHOLOGUE AFUA_1G05850)-RELATED"/>
    <property type="match status" value="1"/>
</dbReference>
<dbReference type="SUPFAM" id="SSF159501">
    <property type="entry name" value="EreA/ChaN-like"/>
    <property type="match status" value="1"/>
</dbReference>
<dbReference type="Gene3D" id="1.20.1440.30">
    <property type="entry name" value="Biosynthetic Protein domain"/>
    <property type="match status" value="1"/>
</dbReference>
<dbReference type="Pfam" id="PF05139">
    <property type="entry name" value="Erythro_esteras"/>
    <property type="match status" value="1"/>
</dbReference>
<dbReference type="RefSeq" id="WP_183914278.1">
    <property type="nucleotide sequence ID" value="NZ_JBDJLH010000015.1"/>
</dbReference>
<dbReference type="Proteomes" id="UP001409291">
    <property type="component" value="Unassembled WGS sequence"/>
</dbReference>